<dbReference type="Proteomes" id="UP001157109">
    <property type="component" value="Unassembled WGS sequence"/>
</dbReference>
<keyword evidence="3" id="KW-1185">Reference proteome</keyword>
<dbReference type="EMBL" id="BSUJ01000001">
    <property type="protein sequence ID" value="GMA19822.1"/>
    <property type="molecule type" value="Genomic_DNA"/>
</dbReference>
<protein>
    <submittedName>
        <fullName evidence="2">Uncharacterized protein</fullName>
    </submittedName>
</protein>
<reference evidence="3" key="1">
    <citation type="journal article" date="2019" name="Int. J. Syst. Evol. Microbiol.">
        <title>The Global Catalogue of Microorganisms (GCM) 10K type strain sequencing project: providing services to taxonomists for standard genome sequencing and annotation.</title>
        <authorList>
            <consortium name="The Broad Institute Genomics Platform"/>
            <consortium name="The Broad Institute Genome Sequencing Center for Infectious Disease"/>
            <person name="Wu L."/>
            <person name="Ma J."/>
        </authorList>
    </citation>
    <scope>NUCLEOTIDE SEQUENCE [LARGE SCALE GENOMIC DNA]</scope>
    <source>
        <strain evidence="3">NBRC 105830</strain>
    </source>
</reference>
<sequence>MPVGEQHRGRLEPMLAQRRLQLVEHPDAGVDHEALLAGSGRDDVAVRRERQGWESDEEHAAKPSEWQ</sequence>
<name>A0ABQ6HNU0_9MICO</name>
<evidence type="ECO:0000256" key="1">
    <source>
        <dbReference type="SAM" id="MobiDB-lite"/>
    </source>
</evidence>
<evidence type="ECO:0000313" key="2">
    <source>
        <dbReference type="EMBL" id="GMA19822.1"/>
    </source>
</evidence>
<evidence type="ECO:0000313" key="3">
    <source>
        <dbReference type="Proteomes" id="UP001157109"/>
    </source>
</evidence>
<accession>A0ABQ6HNU0</accession>
<organism evidence="2 3">
    <name type="scientific">Arsenicicoccus piscis</name>
    <dbReference type="NCBI Taxonomy" id="673954"/>
    <lineage>
        <taxon>Bacteria</taxon>
        <taxon>Bacillati</taxon>
        <taxon>Actinomycetota</taxon>
        <taxon>Actinomycetes</taxon>
        <taxon>Micrococcales</taxon>
        <taxon>Intrasporangiaceae</taxon>
        <taxon>Arsenicicoccus</taxon>
    </lineage>
</organism>
<comment type="caution">
    <text evidence="2">The sequence shown here is derived from an EMBL/GenBank/DDBJ whole genome shotgun (WGS) entry which is preliminary data.</text>
</comment>
<gene>
    <name evidence="2" type="ORF">GCM10025862_18430</name>
</gene>
<feature type="region of interest" description="Disordered" evidence="1">
    <location>
        <begin position="41"/>
        <end position="67"/>
    </location>
</feature>
<proteinExistence type="predicted"/>